<dbReference type="OrthoDB" id="5814876at2759"/>
<dbReference type="InterPro" id="IPR004151">
    <property type="entry name" value="7TM_GPCR_serpentine_rcpt_Sre"/>
</dbReference>
<accession>A0A9P1IB82</accession>
<feature type="transmembrane region" description="Helical" evidence="6">
    <location>
        <begin position="164"/>
        <end position="183"/>
    </location>
</feature>
<proteinExistence type="inferred from homology"/>
<organism evidence="7 8">
    <name type="scientific">Caenorhabditis angaria</name>
    <dbReference type="NCBI Taxonomy" id="860376"/>
    <lineage>
        <taxon>Eukaryota</taxon>
        <taxon>Metazoa</taxon>
        <taxon>Ecdysozoa</taxon>
        <taxon>Nematoda</taxon>
        <taxon>Chromadorea</taxon>
        <taxon>Rhabditida</taxon>
        <taxon>Rhabditina</taxon>
        <taxon>Rhabditomorpha</taxon>
        <taxon>Rhabditoidea</taxon>
        <taxon>Rhabditidae</taxon>
        <taxon>Peloderinae</taxon>
        <taxon>Caenorhabditis</taxon>
    </lineage>
</organism>
<feature type="transmembrane region" description="Helical" evidence="6">
    <location>
        <begin position="218"/>
        <end position="236"/>
    </location>
</feature>
<dbReference type="GO" id="GO:0016020">
    <property type="term" value="C:membrane"/>
    <property type="evidence" value="ECO:0007669"/>
    <property type="project" value="UniProtKB-SubCell"/>
</dbReference>
<comment type="similarity">
    <text evidence="2">Belongs to the nematode receptor-like protein sre family.</text>
</comment>
<dbReference type="AlphaFoldDB" id="A0A9P1IB82"/>
<evidence type="ECO:0000313" key="8">
    <source>
        <dbReference type="Proteomes" id="UP001152747"/>
    </source>
</evidence>
<keyword evidence="4 6" id="KW-1133">Transmembrane helix</keyword>
<keyword evidence="8" id="KW-1185">Reference proteome</keyword>
<evidence type="ECO:0000256" key="6">
    <source>
        <dbReference type="SAM" id="Phobius"/>
    </source>
</evidence>
<dbReference type="PANTHER" id="PTHR47518">
    <property type="entry name" value="SERPENTINE RECEPTOR CLASS EPSILON-13-RELATED"/>
    <property type="match status" value="1"/>
</dbReference>
<evidence type="ECO:0000313" key="7">
    <source>
        <dbReference type="EMBL" id="CAI5441463.1"/>
    </source>
</evidence>
<evidence type="ECO:0000256" key="4">
    <source>
        <dbReference type="ARBA" id="ARBA00022989"/>
    </source>
</evidence>
<feature type="transmembrane region" description="Helical" evidence="6">
    <location>
        <begin position="136"/>
        <end position="152"/>
    </location>
</feature>
<comment type="subcellular location">
    <subcellularLocation>
        <location evidence="1">Membrane</location>
        <topology evidence="1">Multi-pass membrane protein</topology>
    </subcellularLocation>
</comment>
<dbReference type="Pfam" id="PF03125">
    <property type="entry name" value="Sre"/>
    <property type="match status" value="1"/>
</dbReference>
<feature type="transmembrane region" description="Helical" evidence="6">
    <location>
        <begin position="38"/>
        <end position="55"/>
    </location>
</feature>
<comment type="caution">
    <text evidence="7">The sequence shown here is derived from an EMBL/GenBank/DDBJ whole genome shotgun (WGS) entry which is preliminary data.</text>
</comment>
<dbReference type="PANTHER" id="PTHR47518:SF11">
    <property type="entry name" value="SERPENTINE RECEPTOR, CLASS E (EPSILON)-RELATED"/>
    <property type="match status" value="1"/>
</dbReference>
<dbReference type="InterPro" id="IPR052854">
    <property type="entry name" value="Serpentine_rcpt_epsilon"/>
</dbReference>
<evidence type="ECO:0000256" key="2">
    <source>
        <dbReference type="ARBA" id="ARBA00006803"/>
    </source>
</evidence>
<keyword evidence="5 6" id="KW-0472">Membrane</keyword>
<protein>
    <submittedName>
        <fullName evidence="7">Uncharacterized protein</fullName>
    </submittedName>
</protein>
<gene>
    <name evidence="7" type="ORF">CAMP_LOCUS4100</name>
</gene>
<evidence type="ECO:0000256" key="3">
    <source>
        <dbReference type="ARBA" id="ARBA00022692"/>
    </source>
</evidence>
<sequence>MTLHVAYGTSILLSTLEKQKSKSCLSLDKKCKDIKTTSYIPVIFFGILLFRYRLFHSNLQNFVKIVVIEYLVQLTSRTIQIVLTFYSMENSLYFYYASLARCTCYFFVSLTLPAFVTERCAASYFLSDYEKKSRHWIFLIIITFNLSISVYLSNEYHQVKSTLVLHILMLIINGISSIMIYILEKYNYNRLEDSSNLRKSKRGYSLAERFQISENIRVFSLMKTIINVVAIFNLFQTGSAAMDNFDMSLTMLNICAIIFNICVLSYGSSVFFLLYYLSPPMKDELKAIMRKFRIINTVVPAEIVKSKPLNLVAIESDQYFTQLQKQWI</sequence>
<dbReference type="EMBL" id="CANHGI010000002">
    <property type="protein sequence ID" value="CAI5441463.1"/>
    <property type="molecule type" value="Genomic_DNA"/>
</dbReference>
<evidence type="ECO:0000256" key="5">
    <source>
        <dbReference type="ARBA" id="ARBA00023136"/>
    </source>
</evidence>
<reference evidence="7" key="1">
    <citation type="submission" date="2022-11" db="EMBL/GenBank/DDBJ databases">
        <authorList>
            <person name="Kikuchi T."/>
        </authorList>
    </citation>
    <scope>NUCLEOTIDE SEQUENCE</scope>
    <source>
        <strain evidence="7">PS1010</strain>
    </source>
</reference>
<dbReference type="Proteomes" id="UP001152747">
    <property type="component" value="Unassembled WGS sequence"/>
</dbReference>
<name>A0A9P1IB82_9PELO</name>
<feature type="transmembrane region" description="Helical" evidence="6">
    <location>
        <begin position="93"/>
        <end position="116"/>
    </location>
</feature>
<keyword evidence="3 6" id="KW-0812">Transmembrane</keyword>
<feature type="transmembrane region" description="Helical" evidence="6">
    <location>
        <begin position="256"/>
        <end position="277"/>
    </location>
</feature>
<evidence type="ECO:0000256" key="1">
    <source>
        <dbReference type="ARBA" id="ARBA00004141"/>
    </source>
</evidence>
<dbReference type="GO" id="GO:0007606">
    <property type="term" value="P:sensory perception of chemical stimulus"/>
    <property type="evidence" value="ECO:0007669"/>
    <property type="project" value="InterPro"/>
</dbReference>